<evidence type="ECO:0000256" key="8">
    <source>
        <dbReference type="SAM" id="MobiDB-lite"/>
    </source>
</evidence>
<proteinExistence type="inferred from homology"/>
<sequence length="725" mass="82676">MAPKRATRKSRVITKIEKARTPNDASDSEEEKFDKGFSFVGNAADYNFDTWKSLTQLVEKKEQKASLSETIRKVVGDKVLKGVSSFVTQVTKEQRAQLDDELNEICDTLKERQKLQRRKKAQNTLAQEDDKIPDQSGDFHGTSDVTFQNMDLSRPLVKALTAMNFASPTPIQKSALPVALGGRDVYACAATGTGKTAAFMLPVLERLLYRPVIDVVTRVLVIVPTRELSLQVYQVALQLAQFTNINIALASGGLDLKMQESYLRRKPDVIIATPGRLIDHLQNTPSFSLHAIEVIILDEADKLLEDQFAEQLKEIIKQCSPTRQTMLFSATMNDRVRDLANLSLSNPVRLFLNKNTDVALNLRQEFIRIRSRREGEREPLLCALVTRYFNEHTIVFVQTKKLAHRIRILFELIGIRVEELHSSLSQTQRIEALKKFTQQEVDVLVTTDLSARGLDIQNVQTVINYTLPPTLQQYVHRVGRTARAGKVGRSVSMVGEQERKVLKEIVKKARTPVKQRVIDSQVIATFKERIESVAPDIANILRQEKMNRDMQEMEKSLDKVNRKLKKATQPRLKRESDLELQRNWFQTTKERNEEKKKLRLGKHTKLDGKKGVKIPDACATAESRVQWELQKAAAYQARCAKKFRKLNRLHTMVDSDDDNGEPTKEKLKTKRTGNDSKKGITKTLTATERAQEMRRLPPKEQIRQSQVKKNGSGKGFKSKKKFKRR</sequence>
<keyword evidence="5 7" id="KW-0067">ATP-binding</keyword>
<dbReference type="PROSITE" id="PS51195">
    <property type="entry name" value="Q_MOTIF"/>
    <property type="match status" value="1"/>
</dbReference>
<evidence type="ECO:0000313" key="12">
    <source>
        <dbReference type="EMBL" id="OQR80349.1"/>
    </source>
</evidence>
<dbReference type="InterPro" id="IPR001650">
    <property type="entry name" value="Helicase_C-like"/>
</dbReference>
<gene>
    <name evidence="12" type="ORF">BIW11_05118</name>
</gene>
<feature type="domain" description="DEAD-box RNA helicase Q" evidence="11">
    <location>
        <begin position="145"/>
        <end position="173"/>
    </location>
</feature>
<dbReference type="EMBL" id="MNPL01000094">
    <property type="protein sequence ID" value="OQR80349.1"/>
    <property type="molecule type" value="Genomic_DNA"/>
</dbReference>
<dbReference type="Proteomes" id="UP000192247">
    <property type="component" value="Unassembled WGS sequence"/>
</dbReference>
<evidence type="ECO:0000256" key="1">
    <source>
        <dbReference type="ARBA" id="ARBA00012552"/>
    </source>
</evidence>
<evidence type="ECO:0000313" key="13">
    <source>
        <dbReference type="Proteomes" id="UP000192247"/>
    </source>
</evidence>
<dbReference type="GO" id="GO:0003724">
    <property type="term" value="F:RNA helicase activity"/>
    <property type="evidence" value="ECO:0007669"/>
    <property type="project" value="UniProtKB-EC"/>
</dbReference>
<feature type="compositionally biased region" description="Basic residues" evidence="8">
    <location>
        <begin position="716"/>
        <end position="725"/>
    </location>
</feature>
<accession>A0A1V9Y3M9</accession>
<dbReference type="CDD" id="cd18787">
    <property type="entry name" value="SF2_C_DEAD"/>
    <property type="match status" value="1"/>
</dbReference>
<keyword evidence="2 7" id="KW-0547">Nucleotide-binding</keyword>
<dbReference type="InterPro" id="IPR014001">
    <property type="entry name" value="Helicase_ATP-bd"/>
</dbReference>
<feature type="region of interest" description="Disordered" evidence="8">
    <location>
        <begin position="118"/>
        <end position="140"/>
    </location>
</feature>
<dbReference type="Gene3D" id="3.40.50.300">
    <property type="entry name" value="P-loop containing nucleotide triphosphate hydrolases"/>
    <property type="match status" value="2"/>
</dbReference>
<feature type="compositionally biased region" description="Basic and acidic residues" evidence="8">
    <location>
        <begin position="689"/>
        <end position="702"/>
    </location>
</feature>
<evidence type="ECO:0000256" key="4">
    <source>
        <dbReference type="ARBA" id="ARBA00022806"/>
    </source>
</evidence>
<evidence type="ECO:0000256" key="5">
    <source>
        <dbReference type="ARBA" id="ARBA00022840"/>
    </source>
</evidence>
<dbReference type="PROSITE" id="PS51192">
    <property type="entry name" value="HELICASE_ATP_BIND_1"/>
    <property type="match status" value="1"/>
</dbReference>
<dbReference type="PROSITE" id="PS51194">
    <property type="entry name" value="HELICASE_CTER"/>
    <property type="match status" value="1"/>
</dbReference>
<dbReference type="InterPro" id="IPR014014">
    <property type="entry name" value="RNA_helicase_DEAD_Q_motif"/>
</dbReference>
<dbReference type="PANTHER" id="PTHR47959:SF1">
    <property type="entry name" value="ATP-DEPENDENT RNA HELICASE DBPA"/>
    <property type="match status" value="1"/>
</dbReference>
<dbReference type="InParanoid" id="A0A1V9Y3M9"/>
<feature type="domain" description="Helicase ATP-binding" evidence="9">
    <location>
        <begin position="176"/>
        <end position="350"/>
    </location>
</feature>
<dbReference type="SMART" id="SM00490">
    <property type="entry name" value="HELICc"/>
    <property type="match status" value="1"/>
</dbReference>
<evidence type="ECO:0000259" key="9">
    <source>
        <dbReference type="PROSITE" id="PS51192"/>
    </source>
</evidence>
<dbReference type="PANTHER" id="PTHR47959">
    <property type="entry name" value="ATP-DEPENDENT RNA HELICASE RHLE-RELATED"/>
    <property type="match status" value="1"/>
</dbReference>
<dbReference type="InterPro" id="IPR000629">
    <property type="entry name" value="RNA-helicase_DEAD-box_CS"/>
</dbReference>
<evidence type="ECO:0000256" key="3">
    <source>
        <dbReference type="ARBA" id="ARBA00022801"/>
    </source>
</evidence>
<dbReference type="GO" id="GO:0005524">
    <property type="term" value="F:ATP binding"/>
    <property type="evidence" value="ECO:0007669"/>
    <property type="project" value="UniProtKB-KW"/>
</dbReference>
<dbReference type="GO" id="GO:0005829">
    <property type="term" value="C:cytosol"/>
    <property type="evidence" value="ECO:0007669"/>
    <property type="project" value="TreeGrafter"/>
</dbReference>
<dbReference type="SUPFAM" id="SSF52540">
    <property type="entry name" value="P-loop containing nucleoside triphosphate hydrolases"/>
    <property type="match status" value="1"/>
</dbReference>
<dbReference type="GO" id="GO:0016787">
    <property type="term" value="F:hydrolase activity"/>
    <property type="evidence" value="ECO:0007669"/>
    <property type="project" value="UniProtKB-KW"/>
</dbReference>
<evidence type="ECO:0000259" key="11">
    <source>
        <dbReference type="PROSITE" id="PS51195"/>
    </source>
</evidence>
<evidence type="ECO:0000256" key="6">
    <source>
        <dbReference type="PROSITE-ProRule" id="PRU00552"/>
    </source>
</evidence>
<feature type="domain" description="Helicase C-terminal" evidence="10">
    <location>
        <begin position="361"/>
        <end position="524"/>
    </location>
</feature>
<dbReference type="CDD" id="cd17947">
    <property type="entry name" value="DEADc_DDX27"/>
    <property type="match status" value="1"/>
</dbReference>
<comment type="caution">
    <text evidence="12">The sequence shown here is derived from an EMBL/GenBank/DDBJ whole genome shotgun (WGS) entry which is preliminary data.</text>
</comment>
<protein>
    <recommendedName>
        <fullName evidence="1">RNA helicase</fullName>
        <ecNumber evidence="1">3.6.4.13</ecNumber>
    </recommendedName>
</protein>
<name>A0A1V9Y3M9_9ACAR</name>
<feature type="short sequence motif" description="Q motif" evidence="6">
    <location>
        <begin position="145"/>
        <end position="173"/>
    </location>
</feature>
<comment type="similarity">
    <text evidence="7">Belongs to the DEAD box helicase family.</text>
</comment>
<feature type="compositionally biased region" description="Basic and acidic residues" evidence="8">
    <location>
        <begin position="661"/>
        <end position="678"/>
    </location>
</feature>
<dbReference type="AlphaFoldDB" id="A0A1V9Y3M9"/>
<feature type="region of interest" description="Disordered" evidence="8">
    <location>
        <begin position="1"/>
        <end position="30"/>
    </location>
</feature>
<evidence type="ECO:0000256" key="2">
    <source>
        <dbReference type="ARBA" id="ARBA00022741"/>
    </source>
</evidence>
<dbReference type="STRING" id="418985.A0A1V9Y3M9"/>
<feature type="region of interest" description="Disordered" evidence="8">
    <location>
        <begin position="652"/>
        <end position="725"/>
    </location>
</feature>
<dbReference type="SMART" id="SM00487">
    <property type="entry name" value="DEXDc"/>
    <property type="match status" value="1"/>
</dbReference>
<dbReference type="EC" id="3.6.4.13" evidence="1"/>
<dbReference type="OrthoDB" id="10259843at2759"/>
<evidence type="ECO:0000259" key="10">
    <source>
        <dbReference type="PROSITE" id="PS51194"/>
    </source>
</evidence>
<dbReference type="Pfam" id="PF00270">
    <property type="entry name" value="DEAD"/>
    <property type="match status" value="1"/>
</dbReference>
<evidence type="ECO:0000256" key="7">
    <source>
        <dbReference type="RuleBase" id="RU000492"/>
    </source>
</evidence>
<dbReference type="Pfam" id="PF00271">
    <property type="entry name" value="Helicase_C"/>
    <property type="match status" value="1"/>
</dbReference>
<keyword evidence="3 7" id="KW-0378">Hydrolase</keyword>
<dbReference type="InterPro" id="IPR027417">
    <property type="entry name" value="P-loop_NTPase"/>
</dbReference>
<reference evidence="12 13" key="1">
    <citation type="journal article" date="2017" name="Gigascience">
        <title>Draft genome of the honey bee ectoparasitic mite, Tropilaelaps mercedesae, is shaped by the parasitic life history.</title>
        <authorList>
            <person name="Dong X."/>
            <person name="Armstrong S.D."/>
            <person name="Xia D."/>
            <person name="Makepeace B.L."/>
            <person name="Darby A.C."/>
            <person name="Kadowaki T."/>
        </authorList>
    </citation>
    <scope>NUCLEOTIDE SEQUENCE [LARGE SCALE GENOMIC DNA]</scope>
    <source>
        <strain evidence="12">Wuxi-XJTLU</strain>
    </source>
</reference>
<dbReference type="FunCoup" id="A0A1V9Y3M9">
    <property type="interactions" value="1244"/>
</dbReference>
<feature type="compositionally biased region" description="Basic residues" evidence="8">
    <location>
        <begin position="1"/>
        <end position="12"/>
    </location>
</feature>
<dbReference type="GO" id="GO:0003676">
    <property type="term" value="F:nucleic acid binding"/>
    <property type="evidence" value="ECO:0007669"/>
    <property type="project" value="InterPro"/>
</dbReference>
<dbReference type="InterPro" id="IPR050079">
    <property type="entry name" value="DEAD_box_RNA_helicase"/>
</dbReference>
<organism evidence="12 13">
    <name type="scientific">Tropilaelaps mercedesae</name>
    <dbReference type="NCBI Taxonomy" id="418985"/>
    <lineage>
        <taxon>Eukaryota</taxon>
        <taxon>Metazoa</taxon>
        <taxon>Ecdysozoa</taxon>
        <taxon>Arthropoda</taxon>
        <taxon>Chelicerata</taxon>
        <taxon>Arachnida</taxon>
        <taxon>Acari</taxon>
        <taxon>Parasitiformes</taxon>
        <taxon>Mesostigmata</taxon>
        <taxon>Gamasina</taxon>
        <taxon>Dermanyssoidea</taxon>
        <taxon>Laelapidae</taxon>
        <taxon>Tropilaelaps</taxon>
    </lineage>
</organism>
<dbReference type="PROSITE" id="PS00039">
    <property type="entry name" value="DEAD_ATP_HELICASE"/>
    <property type="match status" value="1"/>
</dbReference>
<keyword evidence="13" id="KW-1185">Reference proteome</keyword>
<dbReference type="InterPro" id="IPR011545">
    <property type="entry name" value="DEAD/DEAH_box_helicase_dom"/>
</dbReference>
<keyword evidence="4 7" id="KW-0347">Helicase</keyword>